<name>A0A1E2UPQ4_9GAMM</name>
<dbReference type="Gene3D" id="3.30.750.24">
    <property type="entry name" value="STAS domain"/>
    <property type="match status" value="1"/>
</dbReference>
<evidence type="ECO:0000313" key="2">
    <source>
        <dbReference type="EMBL" id="ODB96525.1"/>
    </source>
</evidence>
<dbReference type="Proteomes" id="UP000094849">
    <property type="component" value="Unassembled WGS sequence"/>
</dbReference>
<dbReference type="CDD" id="cd07043">
    <property type="entry name" value="STAS_anti-anti-sigma_factors"/>
    <property type="match status" value="1"/>
</dbReference>
<dbReference type="GO" id="GO:0043856">
    <property type="term" value="F:anti-sigma factor antagonist activity"/>
    <property type="evidence" value="ECO:0007669"/>
    <property type="project" value="TreeGrafter"/>
</dbReference>
<accession>A0A1E2UPQ4</accession>
<dbReference type="InterPro" id="IPR002645">
    <property type="entry name" value="STAS_dom"/>
</dbReference>
<dbReference type="Pfam" id="PF01740">
    <property type="entry name" value="STAS"/>
    <property type="match status" value="1"/>
</dbReference>
<dbReference type="AlphaFoldDB" id="A0A1E2UPQ4"/>
<dbReference type="PANTHER" id="PTHR33495:SF15">
    <property type="entry name" value="STAS DOMAIN-CONTAINING PROTEIN"/>
    <property type="match status" value="1"/>
</dbReference>
<protein>
    <submittedName>
        <fullName evidence="2">Anti-anti-sigma factor</fullName>
    </submittedName>
</protein>
<evidence type="ECO:0000313" key="3">
    <source>
        <dbReference type="Proteomes" id="UP000094849"/>
    </source>
</evidence>
<organism evidence="2 3">
    <name type="scientific">Candidatus Thiodiazotropha endoloripes</name>
    <dbReference type="NCBI Taxonomy" id="1818881"/>
    <lineage>
        <taxon>Bacteria</taxon>
        <taxon>Pseudomonadati</taxon>
        <taxon>Pseudomonadota</taxon>
        <taxon>Gammaproteobacteria</taxon>
        <taxon>Chromatiales</taxon>
        <taxon>Sedimenticolaceae</taxon>
        <taxon>Candidatus Thiodiazotropha</taxon>
    </lineage>
</organism>
<feature type="domain" description="STAS" evidence="1">
    <location>
        <begin position="3"/>
        <end position="101"/>
    </location>
</feature>
<reference evidence="2 3" key="1">
    <citation type="submission" date="2016-03" db="EMBL/GenBank/DDBJ databases">
        <title>Chemosynthetic sulphur-oxidizing symbionts of marine invertebrate animals are capable of nitrogen fixation.</title>
        <authorList>
            <person name="Petersen J.M."/>
            <person name="Kemper A."/>
            <person name="Gruber-Vodicka H."/>
            <person name="Cardini U."/>
            <person name="Geest Mvander."/>
            <person name="Kleiner M."/>
            <person name="Bulgheresi S."/>
            <person name="Fussmann M."/>
            <person name="Herbold C."/>
            <person name="Seah B.K.B."/>
            <person name="Antony C.Paul."/>
            <person name="Liu D."/>
            <person name="Belitz A."/>
            <person name="Weber M."/>
        </authorList>
    </citation>
    <scope>NUCLEOTIDE SEQUENCE [LARGE SCALE GENOMIC DNA]</scope>
    <source>
        <strain evidence="2">G_D</strain>
    </source>
</reference>
<sequence length="101" mass="11397">MSISSELSDDEKTVTLKIAGRFDFSTHQDFMQAYKSYPKGEKLFVVDLAETDYLDSSAMGMLLQLREHSTVQENNVMLINGNDAVLEILQIANFGKLFTIQ</sequence>
<gene>
    <name evidence="2" type="ORF">A3196_06995</name>
</gene>
<dbReference type="RefSeq" id="WP_069024313.1">
    <property type="nucleotide sequence ID" value="NZ_LVJZ01000003.1"/>
</dbReference>
<dbReference type="PROSITE" id="PS50801">
    <property type="entry name" value="STAS"/>
    <property type="match status" value="1"/>
</dbReference>
<dbReference type="STRING" id="1818881.A3196_06995"/>
<dbReference type="InterPro" id="IPR036513">
    <property type="entry name" value="STAS_dom_sf"/>
</dbReference>
<evidence type="ECO:0000259" key="1">
    <source>
        <dbReference type="PROSITE" id="PS50801"/>
    </source>
</evidence>
<keyword evidence="3" id="KW-1185">Reference proteome</keyword>
<dbReference type="EMBL" id="LVJZ01000003">
    <property type="protein sequence ID" value="ODB96525.1"/>
    <property type="molecule type" value="Genomic_DNA"/>
</dbReference>
<dbReference type="SUPFAM" id="SSF52091">
    <property type="entry name" value="SpoIIaa-like"/>
    <property type="match status" value="1"/>
</dbReference>
<comment type="caution">
    <text evidence="2">The sequence shown here is derived from an EMBL/GenBank/DDBJ whole genome shotgun (WGS) entry which is preliminary data.</text>
</comment>
<dbReference type="PANTHER" id="PTHR33495">
    <property type="entry name" value="ANTI-SIGMA FACTOR ANTAGONIST TM_1081-RELATED-RELATED"/>
    <property type="match status" value="1"/>
</dbReference>
<proteinExistence type="predicted"/>